<evidence type="ECO:0000313" key="2">
    <source>
        <dbReference type="EMBL" id="GAV06307.1"/>
    </source>
</evidence>
<gene>
    <name evidence="2" type="primary">RvY_16321-1</name>
    <name evidence="2" type="synonym">RvY_16321.1</name>
    <name evidence="2" type="ORF">RvY_16321</name>
</gene>
<comment type="caution">
    <text evidence="2">The sequence shown here is derived from an EMBL/GenBank/DDBJ whole genome shotgun (WGS) entry which is preliminary data.</text>
</comment>
<protein>
    <submittedName>
        <fullName evidence="2">Uncharacterized protein</fullName>
    </submittedName>
</protein>
<keyword evidence="1" id="KW-1133">Transmembrane helix</keyword>
<keyword evidence="1" id="KW-0472">Membrane</keyword>
<dbReference type="AlphaFoldDB" id="A0A1D1VY14"/>
<organism evidence="2 3">
    <name type="scientific">Ramazzottius varieornatus</name>
    <name type="common">Water bear</name>
    <name type="synonym">Tardigrade</name>
    <dbReference type="NCBI Taxonomy" id="947166"/>
    <lineage>
        <taxon>Eukaryota</taxon>
        <taxon>Metazoa</taxon>
        <taxon>Ecdysozoa</taxon>
        <taxon>Tardigrada</taxon>
        <taxon>Eutardigrada</taxon>
        <taxon>Parachela</taxon>
        <taxon>Hypsibioidea</taxon>
        <taxon>Ramazzottiidae</taxon>
        <taxon>Ramazzottius</taxon>
    </lineage>
</organism>
<name>A0A1D1VY14_RAMVA</name>
<dbReference type="Proteomes" id="UP000186922">
    <property type="component" value="Unassembled WGS sequence"/>
</dbReference>
<feature type="transmembrane region" description="Helical" evidence="1">
    <location>
        <begin position="21"/>
        <end position="43"/>
    </location>
</feature>
<keyword evidence="1" id="KW-0812">Transmembrane</keyword>
<keyword evidence="3" id="KW-1185">Reference proteome</keyword>
<evidence type="ECO:0000256" key="1">
    <source>
        <dbReference type="SAM" id="Phobius"/>
    </source>
</evidence>
<proteinExistence type="predicted"/>
<reference evidence="2 3" key="1">
    <citation type="journal article" date="2016" name="Nat. Commun.">
        <title>Extremotolerant tardigrade genome and improved radiotolerance of human cultured cells by tardigrade-unique protein.</title>
        <authorList>
            <person name="Hashimoto T."/>
            <person name="Horikawa D.D."/>
            <person name="Saito Y."/>
            <person name="Kuwahara H."/>
            <person name="Kozuka-Hata H."/>
            <person name="Shin-I T."/>
            <person name="Minakuchi Y."/>
            <person name="Ohishi K."/>
            <person name="Motoyama A."/>
            <person name="Aizu T."/>
            <person name="Enomoto A."/>
            <person name="Kondo K."/>
            <person name="Tanaka S."/>
            <person name="Hara Y."/>
            <person name="Koshikawa S."/>
            <person name="Sagara H."/>
            <person name="Miura T."/>
            <person name="Yokobori S."/>
            <person name="Miyagawa K."/>
            <person name="Suzuki Y."/>
            <person name="Kubo T."/>
            <person name="Oyama M."/>
            <person name="Kohara Y."/>
            <person name="Fujiyama A."/>
            <person name="Arakawa K."/>
            <person name="Katayama T."/>
            <person name="Toyoda A."/>
            <person name="Kunieda T."/>
        </authorList>
    </citation>
    <scope>NUCLEOTIDE SEQUENCE [LARGE SCALE GENOMIC DNA]</scope>
    <source>
        <strain evidence="2 3">YOKOZUNA-1</strain>
    </source>
</reference>
<evidence type="ECO:0000313" key="3">
    <source>
        <dbReference type="Proteomes" id="UP000186922"/>
    </source>
</evidence>
<dbReference type="EMBL" id="BDGG01000013">
    <property type="protein sequence ID" value="GAV06307.1"/>
    <property type="molecule type" value="Genomic_DNA"/>
</dbReference>
<accession>A0A1D1VY14</accession>
<feature type="transmembrane region" description="Helical" evidence="1">
    <location>
        <begin position="81"/>
        <end position="103"/>
    </location>
</feature>
<sequence length="142" mass="15930">MVKELKKLQLLQNLTRDLNENFGLLILLDCMRDMMAVVAMISLCLRVDDKQGFDESDAAYAARVQAKVNQSYWDFTVTTSALANAACVLGLFMMGIMVTYAILVYQARDEKKGAEDNVKTSDLQRQTLILLSLMYNGSKCTL</sequence>